<keyword evidence="7" id="KW-0406">Ion transport</keyword>
<dbReference type="Pfam" id="PF00593">
    <property type="entry name" value="TonB_dep_Rec_b-barrel"/>
    <property type="match status" value="1"/>
</dbReference>
<evidence type="ECO:0000259" key="14">
    <source>
        <dbReference type="Pfam" id="PF00593"/>
    </source>
</evidence>
<feature type="chain" id="PRO_5022224631" description="TonB-dependent receptor" evidence="13">
    <location>
        <begin position="27"/>
        <end position="762"/>
    </location>
</feature>
<dbReference type="PANTHER" id="PTHR32552:SF81">
    <property type="entry name" value="TONB-DEPENDENT OUTER MEMBRANE RECEPTOR"/>
    <property type="match status" value="1"/>
</dbReference>
<comment type="subcellular location">
    <subcellularLocation>
        <location evidence="1 11">Cell outer membrane</location>
        <topology evidence="1 11">Multi-pass membrane protein</topology>
    </subcellularLocation>
</comment>
<proteinExistence type="inferred from homology"/>
<evidence type="ECO:0000256" key="10">
    <source>
        <dbReference type="ARBA" id="ARBA00023237"/>
    </source>
</evidence>
<evidence type="ECO:0000259" key="15">
    <source>
        <dbReference type="Pfam" id="PF07715"/>
    </source>
</evidence>
<dbReference type="PROSITE" id="PS52016">
    <property type="entry name" value="TONB_DEPENDENT_REC_3"/>
    <property type="match status" value="1"/>
</dbReference>
<keyword evidence="13" id="KW-0732">Signal</keyword>
<keyword evidence="3 11" id="KW-1134">Transmembrane beta strand</keyword>
<keyword evidence="6" id="KW-0408">Iron</keyword>
<dbReference type="Pfam" id="PF07715">
    <property type="entry name" value="Plug"/>
    <property type="match status" value="1"/>
</dbReference>
<evidence type="ECO:0000256" key="9">
    <source>
        <dbReference type="ARBA" id="ARBA00023136"/>
    </source>
</evidence>
<gene>
    <name evidence="16" type="ORF">FN961_05410</name>
</gene>
<keyword evidence="2 11" id="KW-0813">Transport</keyword>
<evidence type="ECO:0000256" key="6">
    <source>
        <dbReference type="ARBA" id="ARBA00023004"/>
    </source>
</evidence>
<keyword evidence="9 11" id="KW-0472">Membrane</keyword>
<dbReference type="PANTHER" id="PTHR32552">
    <property type="entry name" value="FERRICHROME IRON RECEPTOR-RELATED"/>
    <property type="match status" value="1"/>
</dbReference>
<evidence type="ECO:0008006" key="18">
    <source>
        <dbReference type="Google" id="ProtNLM"/>
    </source>
</evidence>
<evidence type="ECO:0000256" key="8">
    <source>
        <dbReference type="ARBA" id="ARBA00023077"/>
    </source>
</evidence>
<evidence type="ECO:0000256" key="3">
    <source>
        <dbReference type="ARBA" id="ARBA00022452"/>
    </source>
</evidence>
<evidence type="ECO:0000256" key="1">
    <source>
        <dbReference type="ARBA" id="ARBA00004571"/>
    </source>
</evidence>
<accession>A0A553JSR3</accession>
<keyword evidence="10 11" id="KW-0998">Cell outer membrane</keyword>
<sequence>MMNIMNRLINLTLIISMSFAIFPVLSDDSEIEVIEVRAQKRVQPLQKVGITMAAFGEDQLKELGVTDVVNVAANVSNVQVNYGLGNNFFNIRGLGLNEFTSNLDAPVAVHVDEVYMSKGFMTGMTLFDIEHVEVLKGPQGDLFGRNTTGGAVNFFTNKPTSYFEAGVNIGYDNYDTFTTENFISGPLSENLSGRLSMYITEQGEGYYYNTTRQDDEGAVKEKAVRGQLLWENDEGTSALLSIHYGKDKSELHPYEGVGNTLPDGSGFCPEYLNGTVQGDNANCLRGLDLIFNPGQDVSQYYPGENDPYTTQNNLSFDVDNESLGGLVRVEHQLDNALFSSITAYEQFSQDQREDSDGSPVTSVEVYWHTEFKQFTQEFRLASDFDHNDWNYIVGLFYEHDDFDNADYLTAYLPFNGLNNYSKYNQKVDAVALFAHIENELTEELRLISGVRYSWEQTNLTGGTYKGDGLKSINGKEQPVTITGIASTAANLSDGGLRTDENVTFKAGLEWTPQEDILYYGSISTGFRSGGYSVAFAATQDELTSLEPEEIISYEIGFKSTLANRSLQFNGSIFRYDFQNGHIDVDAPNSPVPITINAAEIETIGAELDLQWVPIDGLKLTSGVGWVDAELKSDLTLKTGIGEVQLQGNRPAFNPKYTYNGQARYAWDLNNGYDLIFASDWSWRAEQYLEVNNQPSNLIDDYWIVNARIALESSENDWRISLWGKNITDTQYVTYLNDLPAFGWLLRGYGAPSTYGATFEMKF</sequence>
<evidence type="ECO:0000256" key="7">
    <source>
        <dbReference type="ARBA" id="ARBA00023065"/>
    </source>
</evidence>
<evidence type="ECO:0000256" key="2">
    <source>
        <dbReference type="ARBA" id="ARBA00022448"/>
    </source>
</evidence>
<name>A0A553JSR3_SHEHA</name>
<keyword evidence="8 12" id="KW-0798">TonB box</keyword>
<dbReference type="InterPro" id="IPR036942">
    <property type="entry name" value="Beta-barrel_TonB_sf"/>
</dbReference>
<dbReference type="GO" id="GO:0009279">
    <property type="term" value="C:cell outer membrane"/>
    <property type="evidence" value="ECO:0007669"/>
    <property type="project" value="UniProtKB-SubCell"/>
</dbReference>
<keyword evidence="17" id="KW-1185">Reference proteome</keyword>
<dbReference type="InterPro" id="IPR012910">
    <property type="entry name" value="Plug_dom"/>
</dbReference>
<reference evidence="17" key="1">
    <citation type="submission" date="2019-07" db="EMBL/GenBank/DDBJ databases">
        <title>Shewanella sp. YLB-08 draft genomic sequence.</title>
        <authorList>
            <person name="Yu L."/>
        </authorList>
    </citation>
    <scope>NUCLEOTIDE SEQUENCE [LARGE SCALE GENOMIC DNA]</scope>
    <source>
        <strain evidence="17">JCM 20706</strain>
    </source>
</reference>
<comment type="caution">
    <text evidence="16">The sequence shown here is derived from an EMBL/GenBank/DDBJ whole genome shotgun (WGS) entry which is preliminary data.</text>
</comment>
<dbReference type="SUPFAM" id="SSF56935">
    <property type="entry name" value="Porins"/>
    <property type="match status" value="1"/>
</dbReference>
<evidence type="ECO:0000256" key="4">
    <source>
        <dbReference type="ARBA" id="ARBA00022496"/>
    </source>
</evidence>
<dbReference type="OrthoDB" id="127311at2"/>
<feature type="domain" description="TonB-dependent receptor-like beta-barrel" evidence="14">
    <location>
        <begin position="293"/>
        <end position="726"/>
    </location>
</feature>
<evidence type="ECO:0000256" key="13">
    <source>
        <dbReference type="SAM" id="SignalP"/>
    </source>
</evidence>
<feature type="signal peptide" evidence="13">
    <location>
        <begin position="1"/>
        <end position="26"/>
    </location>
</feature>
<comment type="similarity">
    <text evidence="11 12">Belongs to the TonB-dependent receptor family.</text>
</comment>
<evidence type="ECO:0000256" key="12">
    <source>
        <dbReference type="RuleBase" id="RU003357"/>
    </source>
</evidence>
<evidence type="ECO:0000256" key="5">
    <source>
        <dbReference type="ARBA" id="ARBA00022692"/>
    </source>
</evidence>
<organism evidence="16 17">
    <name type="scientific">Shewanella hanedai</name>
    <name type="common">Alteromonas hanedai</name>
    <dbReference type="NCBI Taxonomy" id="25"/>
    <lineage>
        <taxon>Bacteria</taxon>
        <taxon>Pseudomonadati</taxon>
        <taxon>Pseudomonadota</taxon>
        <taxon>Gammaproteobacteria</taxon>
        <taxon>Alteromonadales</taxon>
        <taxon>Shewanellaceae</taxon>
        <taxon>Shewanella</taxon>
    </lineage>
</organism>
<evidence type="ECO:0000256" key="11">
    <source>
        <dbReference type="PROSITE-ProRule" id="PRU01360"/>
    </source>
</evidence>
<dbReference type="EMBL" id="VKGK01000004">
    <property type="protein sequence ID" value="TRY15495.1"/>
    <property type="molecule type" value="Genomic_DNA"/>
</dbReference>
<dbReference type="Gene3D" id="2.40.170.20">
    <property type="entry name" value="TonB-dependent receptor, beta-barrel domain"/>
    <property type="match status" value="1"/>
</dbReference>
<dbReference type="Proteomes" id="UP000318126">
    <property type="component" value="Unassembled WGS sequence"/>
</dbReference>
<evidence type="ECO:0000313" key="17">
    <source>
        <dbReference type="Proteomes" id="UP000318126"/>
    </source>
</evidence>
<dbReference type="InterPro" id="IPR039426">
    <property type="entry name" value="TonB-dep_rcpt-like"/>
</dbReference>
<dbReference type="GO" id="GO:0006826">
    <property type="term" value="P:iron ion transport"/>
    <property type="evidence" value="ECO:0007669"/>
    <property type="project" value="UniProtKB-KW"/>
</dbReference>
<dbReference type="AlphaFoldDB" id="A0A553JSR3"/>
<keyword evidence="5 11" id="KW-0812">Transmembrane</keyword>
<evidence type="ECO:0000313" key="16">
    <source>
        <dbReference type="EMBL" id="TRY15495.1"/>
    </source>
</evidence>
<keyword evidence="4" id="KW-0410">Iron transport</keyword>
<dbReference type="InterPro" id="IPR000531">
    <property type="entry name" value="Beta-barrel_TonB"/>
</dbReference>
<protein>
    <recommendedName>
        <fullName evidence="18">TonB-dependent receptor</fullName>
    </recommendedName>
</protein>
<feature type="domain" description="TonB-dependent receptor plug" evidence="15">
    <location>
        <begin position="46"/>
        <end position="151"/>
    </location>
</feature>